<proteinExistence type="predicted"/>
<dbReference type="InParanoid" id="A0A059BY65"/>
<gene>
    <name evidence="1" type="ORF">EUGRSUZ_F04016</name>
</gene>
<dbReference type="Gramene" id="KCW70886">
    <property type="protein sequence ID" value="KCW70886"/>
    <property type="gene ID" value="EUGRSUZ_F04016"/>
</dbReference>
<dbReference type="AlphaFoldDB" id="A0A059BY65"/>
<dbReference type="EMBL" id="KK198758">
    <property type="protein sequence ID" value="KCW70886.1"/>
    <property type="molecule type" value="Genomic_DNA"/>
</dbReference>
<organism evidence="1">
    <name type="scientific">Eucalyptus grandis</name>
    <name type="common">Flooded gum</name>
    <dbReference type="NCBI Taxonomy" id="71139"/>
    <lineage>
        <taxon>Eukaryota</taxon>
        <taxon>Viridiplantae</taxon>
        <taxon>Streptophyta</taxon>
        <taxon>Embryophyta</taxon>
        <taxon>Tracheophyta</taxon>
        <taxon>Spermatophyta</taxon>
        <taxon>Magnoliopsida</taxon>
        <taxon>eudicotyledons</taxon>
        <taxon>Gunneridae</taxon>
        <taxon>Pentapetalae</taxon>
        <taxon>rosids</taxon>
        <taxon>malvids</taxon>
        <taxon>Myrtales</taxon>
        <taxon>Myrtaceae</taxon>
        <taxon>Myrtoideae</taxon>
        <taxon>Eucalypteae</taxon>
        <taxon>Eucalyptus</taxon>
    </lineage>
</organism>
<accession>A0A059BY65</accession>
<name>A0A059BY65_EUCGR</name>
<reference evidence="1" key="1">
    <citation type="submission" date="2013-07" db="EMBL/GenBank/DDBJ databases">
        <title>The genome of Eucalyptus grandis.</title>
        <authorList>
            <person name="Schmutz J."/>
            <person name="Hayes R."/>
            <person name="Myburg A."/>
            <person name="Tuskan G."/>
            <person name="Grattapaglia D."/>
            <person name="Rokhsar D.S."/>
        </authorList>
    </citation>
    <scope>NUCLEOTIDE SEQUENCE</scope>
    <source>
        <tissue evidence="1">Leaf extractions</tissue>
    </source>
</reference>
<protein>
    <submittedName>
        <fullName evidence="1">Uncharacterized protein</fullName>
    </submittedName>
</protein>
<sequence>MWDDIGMDTPLFPCVFPWCFRSFHFHCSPFPWPEMIRSKCHFHLFTFAKAVLEEDLGECYCVACKTQKNQVYTVTMGPYANISIP</sequence>
<evidence type="ECO:0000313" key="1">
    <source>
        <dbReference type="EMBL" id="KCW70886.1"/>
    </source>
</evidence>